<comment type="subcellular location">
    <subcellularLocation>
        <location evidence="1">Nucleus</location>
    </subcellularLocation>
</comment>
<evidence type="ECO:0000256" key="4">
    <source>
        <dbReference type="ARBA" id="ARBA00022833"/>
    </source>
</evidence>
<accession>A0A834XPB1</accession>
<evidence type="ECO:0000256" key="7">
    <source>
        <dbReference type="SAM" id="MobiDB-lite"/>
    </source>
</evidence>
<evidence type="ECO:0000256" key="2">
    <source>
        <dbReference type="ARBA" id="ARBA00022723"/>
    </source>
</evidence>
<dbReference type="PROSITE" id="PS00028">
    <property type="entry name" value="ZINC_FINGER_C2H2_1"/>
    <property type="match status" value="2"/>
</dbReference>
<evidence type="ECO:0000256" key="1">
    <source>
        <dbReference type="ARBA" id="ARBA00004123"/>
    </source>
</evidence>
<evidence type="ECO:0000256" key="3">
    <source>
        <dbReference type="ARBA" id="ARBA00022771"/>
    </source>
</evidence>
<dbReference type="PANTHER" id="PTHR23215">
    <property type="entry name" value="ZINC FINGER PROTEIN 207"/>
    <property type="match status" value="1"/>
</dbReference>
<evidence type="ECO:0000256" key="5">
    <source>
        <dbReference type="ARBA" id="ARBA00023242"/>
    </source>
</evidence>
<comment type="caution">
    <text evidence="9">The sequence shown here is derived from an EMBL/GenBank/DDBJ whole genome shotgun (WGS) entry which is preliminary data.</text>
</comment>
<keyword evidence="5" id="KW-0539">Nucleus</keyword>
<dbReference type="InterPro" id="IPR003656">
    <property type="entry name" value="Znf_BED"/>
</dbReference>
<dbReference type="SMART" id="SM00355">
    <property type="entry name" value="ZnF_C2H2"/>
    <property type="match status" value="2"/>
</dbReference>
<reference evidence="9 10" key="1">
    <citation type="submission" date="2020-08" db="EMBL/GenBank/DDBJ databases">
        <title>Aphidius gifuensis genome sequencing and assembly.</title>
        <authorList>
            <person name="Du Z."/>
        </authorList>
    </citation>
    <scope>NUCLEOTIDE SEQUENCE [LARGE SCALE GENOMIC DNA]</scope>
    <source>
        <strain evidence="9">YNYX2018</strain>
        <tissue evidence="9">Adults</tissue>
    </source>
</reference>
<dbReference type="GO" id="GO:0008270">
    <property type="term" value="F:zinc ion binding"/>
    <property type="evidence" value="ECO:0007669"/>
    <property type="project" value="UniProtKB-KW"/>
</dbReference>
<evidence type="ECO:0000313" key="10">
    <source>
        <dbReference type="Proteomes" id="UP000639338"/>
    </source>
</evidence>
<evidence type="ECO:0000313" key="9">
    <source>
        <dbReference type="EMBL" id="KAF7988960.1"/>
    </source>
</evidence>
<dbReference type="GO" id="GO:0003677">
    <property type="term" value="F:DNA binding"/>
    <property type="evidence" value="ECO:0007669"/>
    <property type="project" value="InterPro"/>
</dbReference>
<feature type="compositionally biased region" description="Low complexity" evidence="7">
    <location>
        <begin position="312"/>
        <end position="321"/>
    </location>
</feature>
<proteinExistence type="predicted"/>
<dbReference type="CDD" id="cd20908">
    <property type="entry name" value="SUF4-like"/>
    <property type="match status" value="1"/>
</dbReference>
<dbReference type="OrthoDB" id="1306014at2759"/>
<gene>
    <name evidence="9" type="ORF">HCN44_007270</name>
</gene>
<keyword evidence="10" id="KW-1185">Reference proteome</keyword>
<dbReference type="AlphaFoldDB" id="A0A834XPB1"/>
<feature type="region of interest" description="Disordered" evidence="7">
    <location>
        <begin position="297"/>
        <end position="321"/>
    </location>
</feature>
<feature type="domain" description="BED-type" evidence="8">
    <location>
        <begin position="6"/>
        <end position="65"/>
    </location>
</feature>
<dbReference type="GO" id="GO:0005634">
    <property type="term" value="C:nucleus"/>
    <property type="evidence" value="ECO:0007669"/>
    <property type="project" value="UniProtKB-SubCell"/>
</dbReference>
<organism evidence="9 10">
    <name type="scientific">Aphidius gifuensis</name>
    <name type="common">Parasitoid wasp</name>
    <dbReference type="NCBI Taxonomy" id="684658"/>
    <lineage>
        <taxon>Eukaryota</taxon>
        <taxon>Metazoa</taxon>
        <taxon>Ecdysozoa</taxon>
        <taxon>Arthropoda</taxon>
        <taxon>Hexapoda</taxon>
        <taxon>Insecta</taxon>
        <taxon>Pterygota</taxon>
        <taxon>Neoptera</taxon>
        <taxon>Endopterygota</taxon>
        <taxon>Hymenoptera</taxon>
        <taxon>Apocrita</taxon>
        <taxon>Ichneumonoidea</taxon>
        <taxon>Braconidae</taxon>
        <taxon>Aphidiinae</taxon>
        <taxon>Aphidius</taxon>
    </lineage>
</organism>
<evidence type="ECO:0000256" key="6">
    <source>
        <dbReference type="PROSITE-ProRule" id="PRU00027"/>
    </source>
</evidence>
<dbReference type="PROSITE" id="PS50808">
    <property type="entry name" value="ZF_BED"/>
    <property type="match status" value="1"/>
</dbReference>
<dbReference type="InterPro" id="IPR013087">
    <property type="entry name" value="Znf_C2H2_type"/>
</dbReference>
<keyword evidence="2" id="KW-0479">Metal-binding</keyword>
<keyword evidence="3 6" id="KW-0863">Zinc-finger</keyword>
<keyword evidence="4" id="KW-0862">Zinc</keyword>
<dbReference type="PANTHER" id="PTHR23215:SF0">
    <property type="entry name" value="BUB3-INTERACTING AND GLEBS MOTIF-CONTAINING PROTEIN ZNF207"/>
    <property type="match status" value="1"/>
</dbReference>
<sequence length="509" mass="56095">MGRKKKKQSRPWCWYCNREFDDEKILIQHQKAKHFKCHICHKKLYTGPGLSIHCMQVHKEAIDKVPNSLPNRSNIEIEIYGMEGIPPNDAKEHERLRNGGRPGSPSSGEDEPVQKKMKPEGLLGSAPGAMSTSTGMMPGVMQGMQRQHHGMPQMGQYPPPMHHHMMGHMGHMGQPFMGPGMMQGMPGMPPVSNASMPGRPLFPSAIVSSAATSISNNLSMHGSSITSMAGSSIGPVKPTFPAYGSNESTVSSTNNTTNNNEQKVNLIATTGAASKIIHPPEDLSLEEIRARLPKYQRRQNDDANRSQEVANHQAAVLQHQQAQQQAQQQQQQAQQQQQQAQQQHQQQQQQQQAQQQHQQQQAQQQQQQAQQQQAQQQQQQQHHHQQQQQAAVNAAVAFQDQQQRQQAALSALQQQQQRFQRPPQAVMVSASGGMPVSSVALMAPLMRPTMTLAAPALIHGGNMMRPPPMGLPPGMIGALPPGAMHPAFATPMGFPGGPMLAPMMHPRFR</sequence>
<dbReference type="Proteomes" id="UP000639338">
    <property type="component" value="Unassembled WGS sequence"/>
</dbReference>
<evidence type="ECO:0000259" key="8">
    <source>
        <dbReference type="PROSITE" id="PS50808"/>
    </source>
</evidence>
<protein>
    <recommendedName>
        <fullName evidence="8">BED-type domain-containing protein</fullName>
    </recommendedName>
</protein>
<feature type="region of interest" description="Disordered" evidence="7">
    <location>
        <begin position="84"/>
        <end position="132"/>
    </location>
</feature>
<dbReference type="EMBL" id="JACMRX010000005">
    <property type="protein sequence ID" value="KAF7988960.1"/>
    <property type="molecule type" value="Genomic_DNA"/>
</dbReference>
<name>A0A834XPB1_APHGI</name>